<gene>
    <name evidence="9" type="ORF">H9913_10530</name>
</gene>
<evidence type="ECO:0000256" key="1">
    <source>
        <dbReference type="ARBA" id="ARBA00007257"/>
    </source>
</evidence>
<dbReference type="Pfam" id="PF20610">
    <property type="entry name" value="TED_2"/>
    <property type="match status" value="1"/>
</dbReference>
<comment type="similarity">
    <text evidence="1">Belongs to the serine-aspartate repeat-containing protein (SDr) family.</text>
</comment>
<feature type="compositionally biased region" description="Polar residues" evidence="4">
    <location>
        <begin position="116"/>
        <end position="128"/>
    </location>
</feature>
<feature type="region of interest" description="Disordered" evidence="4">
    <location>
        <begin position="116"/>
        <end position="147"/>
    </location>
</feature>
<feature type="domain" description="SpaA-like prealbumin fold" evidence="7">
    <location>
        <begin position="1332"/>
        <end position="1423"/>
    </location>
</feature>
<feature type="transmembrane region" description="Helical" evidence="5">
    <location>
        <begin position="1825"/>
        <end position="1845"/>
    </location>
</feature>
<feature type="domain" description="SpaA-like prealbumin fold" evidence="7">
    <location>
        <begin position="1225"/>
        <end position="1317"/>
    </location>
</feature>
<dbReference type="EMBL" id="DWUX01000188">
    <property type="protein sequence ID" value="HJD40450.1"/>
    <property type="molecule type" value="Genomic_DNA"/>
</dbReference>
<evidence type="ECO:0000259" key="7">
    <source>
        <dbReference type="Pfam" id="PF17802"/>
    </source>
</evidence>
<feature type="domain" description="Thioester" evidence="8">
    <location>
        <begin position="176"/>
        <end position="304"/>
    </location>
</feature>
<feature type="domain" description="SpaA-like prealbumin fold" evidence="7">
    <location>
        <begin position="1705"/>
        <end position="1799"/>
    </location>
</feature>
<keyword evidence="5" id="KW-0812">Transmembrane</keyword>
<dbReference type="PROSITE" id="PS51257">
    <property type="entry name" value="PROKAR_LIPOPROTEIN"/>
    <property type="match status" value="1"/>
</dbReference>
<feature type="compositionally biased region" description="Acidic residues" evidence="4">
    <location>
        <begin position="137"/>
        <end position="147"/>
    </location>
</feature>
<name>A0A9D2RAZ7_9FIRM</name>
<organism evidence="9 10">
    <name type="scientific">Candidatus Blautia stercoripullorum</name>
    <dbReference type="NCBI Taxonomy" id="2838502"/>
    <lineage>
        <taxon>Bacteria</taxon>
        <taxon>Bacillati</taxon>
        <taxon>Bacillota</taxon>
        <taxon>Clostridia</taxon>
        <taxon>Lachnospirales</taxon>
        <taxon>Lachnospiraceae</taxon>
        <taxon>Blautia</taxon>
    </lineage>
</organism>
<feature type="domain" description="SpaA-like prealbumin fold" evidence="7">
    <location>
        <begin position="1528"/>
        <end position="1614"/>
    </location>
</feature>
<dbReference type="Pfam" id="PF17802">
    <property type="entry name" value="SpaA"/>
    <property type="match status" value="11"/>
</dbReference>
<protein>
    <recommendedName>
        <fullName evidence="11">DUF5011 domain-containing protein</fullName>
    </recommendedName>
</protein>
<feature type="domain" description="SpaA-like prealbumin fold" evidence="7">
    <location>
        <begin position="1617"/>
        <end position="1701"/>
    </location>
</feature>
<feature type="domain" description="SpaA-like prealbumin fold" evidence="7">
    <location>
        <begin position="656"/>
        <end position="750"/>
    </location>
</feature>
<evidence type="ECO:0000256" key="2">
    <source>
        <dbReference type="ARBA" id="ARBA00022525"/>
    </source>
</evidence>
<keyword evidence="5" id="KW-0472">Membrane</keyword>
<evidence type="ECO:0000256" key="3">
    <source>
        <dbReference type="ARBA" id="ARBA00022729"/>
    </source>
</evidence>
<evidence type="ECO:0000256" key="6">
    <source>
        <dbReference type="SAM" id="SignalP"/>
    </source>
</evidence>
<comment type="caution">
    <text evidence="9">The sequence shown here is derived from an EMBL/GenBank/DDBJ whole genome shotgun (WGS) entry which is preliminary data.</text>
</comment>
<feature type="domain" description="SpaA-like prealbumin fold" evidence="7">
    <location>
        <begin position="434"/>
        <end position="522"/>
    </location>
</feature>
<reference evidence="9" key="2">
    <citation type="submission" date="2021-04" db="EMBL/GenBank/DDBJ databases">
        <authorList>
            <person name="Gilroy R."/>
        </authorList>
    </citation>
    <scope>NUCLEOTIDE SEQUENCE</scope>
    <source>
        <strain evidence="9">ChiW19-6364</strain>
    </source>
</reference>
<dbReference type="PANTHER" id="PTHR36108">
    <property type="entry name" value="COLOSSIN-B-RELATED"/>
    <property type="match status" value="1"/>
</dbReference>
<dbReference type="PANTHER" id="PTHR36108:SF13">
    <property type="entry name" value="COLOSSIN-B-RELATED"/>
    <property type="match status" value="1"/>
</dbReference>
<evidence type="ECO:0000259" key="8">
    <source>
        <dbReference type="Pfam" id="PF20610"/>
    </source>
</evidence>
<dbReference type="InterPro" id="IPR046751">
    <property type="entry name" value="TED_2"/>
</dbReference>
<feature type="signal peptide" evidence="6">
    <location>
        <begin position="1"/>
        <end position="33"/>
    </location>
</feature>
<evidence type="ECO:0000313" key="9">
    <source>
        <dbReference type="EMBL" id="HJD40450.1"/>
    </source>
</evidence>
<evidence type="ECO:0008006" key="11">
    <source>
        <dbReference type="Google" id="ProtNLM"/>
    </source>
</evidence>
<evidence type="ECO:0000256" key="4">
    <source>
        <dbReference type="SAM" id="MobiDB-lite"/>
    </source>
</evidence>
<accession>A0A9D2RAZ7</accession>
<keyword evidence="3 6" id="KW-0732">Signal</keyword>
<feature type="domain" description="SpaA-like prealbumin fold" evidence="7">
    <location>
        <begin position="768"/>
        <end position="872"/>
    </location>
</feature>
<keyword evidence="2" id="KW-0964">Secreted</keyword>
<proteinExistence type="inferred from homology"/>
<dbReference type="InterPro" id="IPR013783">
    <property type="entry name" value="Ig-like_fold"/>
</dbReference>
<feature type="domain" description="SpaA-like prealbumin fold" evidence="7">
    <location>
        <begin position="1441"/>
        <end position="1525"/>
    </location>
</feature>
<evidence type="ECO:0000313" key="10">
    <source>
        <dbReference type="Proteomes" id="UP000823850"/>
    </source>
</evidence>
<dbReference type="InterPro" id="IPR041033">
    <property type="entry name" value="SpaA_PFL_dom_1"/>
</dbReference>
<reference evidence="9" key="1">
    <citation type="journal article" date="2021" name="PeerJ">
        <title>Extensive microbial diversity within the chicken gut microbiome revealed by metagenomics and culture.</title>
        <authorList>
            <person name="Gilroy R."/>
            <person name="Ravi A."/>
            <person name="Getino M."/>
            <person name="Pursley I."/>
            <person name="Horton D.L."/>
            <person name="Alikhan N.F."/>
            <person name="Baker D."/>
            <person name="Gharbi K."/>
            <person name="Hall N."/>
            <person name="Watson M."/>
            <person name="Adriaenssens E.M."/>
            <person name="Foster-Nyarko E."/>
            <person name="Jarju S."/>
            <person name="Secka A."/>
            <person name="Antonio M."/>
            <person name="Oren A."/>
            <person name="Chaudhuri R.R."/>
            <person name="La Ragione R."/>
            <person name="Hildebrand F."/>
            <person name="Pallen M.J."/>
        </authorList>
    </citation>
    <scope>NUCLEOTIDE SEQUENCE</scope>
    <source>
        <strain evidence="9">ChiW19-6364</strain>
    </source>
</reference>
<dbReference type="Gene3D" id="2.60.40.10">
    <property type="entry name" value="Immunoglobulins"/>
    <property type="match status" value="13"/>
</dbReference>
<dbReference type="Proteomes" id="UP000823850">
    <property type="component" value="Unassembled WGS sequence"/>
</dbReference>
<keyword evidence="5" id="KW-1133">Transmembrane helix</keyword>
<evidence type="ECO:0000256" key="5">
    <source>
        <dbReference type="SAM" id="Phobius"/>
    </source>
</evidence>
<feature type="chain" id="PRO_5038362111" description="DUF5011 domain-containing protein" evidence="6">
    <location>
        <begin position="34"/>
        <end position="1852"/>
    </location>
</feature>
<feature type="domain" description="SpaA-like prealbumin fold" evidence="7">
    <location>
        <begin position="897"/>
        <end position="1006"/>
    </location>
</feature>
<sequence length="1852" mass="203402">MKKNWKTRLTAGFLAVLLGCSALLSVPTDTAYAAVSQSQEDPQAEDLTIEKGEAFDIASDFTGIHTEEGDKVSYVASADEDGKAFDADRPGTYDCIYRVEKSTGETYEVVRTITVSSNAKENSTPSSQQKEDKDASSEDEDPDPAGAEIELDGVTEEDGLYLSVVPSALASTRESATLVQGERIWYPSDLGSYSTCYFYVNDRLAYCIESNLNSPPSADYVAGIYESNLNLQKVLYYGYGGPGDLTGDYLSGYSNDMKYIMTHLAASVAYAGEDVGFTGCYESGIQKYKVREYIQFLYGQEAPPSAAISLSSTQENAYLEGDVQRTDPITLNGDHRNYITLNLPAGVTYHDTDGGEQSGGTVTIYGGTTFYFTAAKTVHGTWNTGNLSGQIGAQWKTLVVSAGDGYQDVGYGEFYEEPSASVSFSIKWMDFSWVEVIKEDAQSGVRLAGAVFGIYRDEACTDLITEMPATDENGASKAELNMGDGTVYLKEISVPEGYKLNTSVYNVELKVATTQTVTVTNEEQKGKIVIRKQGEKLSGVSGEEGNLSFIYENAAFADAQYKIYAAEDIYSQDKQTLIHHAGDLVEELTTGADGSCETGMLYLGSYRIVEIKAPHSLTIGESEEERTKDVTLSYAGQTVELSEEEATYTNARPNVEVNIVKKSENDDVTLKGAVFGLYAAEDITTADGTVLVKSGTLIQSVESDADGNAVFTADIPVDFHYAVEEIQAPEYYYMSSDRYEFYYEYQNDTTYTYTFAHTFTNKEVRGEIHIEKIDKDTQSSVSQGDGDLDGAVYGLYAAEDIQHPNGKSGTLYEKDELVTQGVIEDGELDFTDLYLGSYYVQEISAPPSNAYLIDETKYPVEVSYEGQEVEIVHRDVTVVETIKKQAFQLIKISEDGDQTETDLLEGAGFKVYLISSLSGVKDGSLEPSNGTEYTAEDFIGYDFSEEECASYYENGEKFVTEEMFSDKNGYVLSPELPYGKYVVIESTVPENMNGINPFLVTIDEDSREPQPWRVFDDRPYEFYFKIIKKDAQTGLPVLKNSAKYKIYDVENEEYVSMKVRYPEVDTIDTFETNEEGYLQTPEQLKSGTYRIEEVESPNLFVQPGYENALMDGETSIPLNEVTNAGVYEGAPRDSITIKVDSETAHEVEEDTGKYIIVVEVYNDEAVGSLTIEKTGEVLVDAEAAGEPILAKARNVLAGIVNSVSNLVIGEDAMEVAEGYSFIYEEQGIAGAEFSIYARDVIYSPDGQTDEEGNPVIRYEKDALVGTIVTGEDGKGTLNNLPVGNYYIKETKTGDSFVMDPEEKDFSITYQGQEVAVDYVTKEIENQRQKVDLSVVKKSSQTEEPLAGVVFGLYAAEDITSADGSVLVEAGALIEKGTTGEDGTLAFSSDLPHGKYEIREIEHLPGYLPNEEPIEVDASYTDPTLEVIEITKEVENQPTVTEITKTDITGEKEVEGATLQVINEAGEVVEEWVSAAEPHVIYALAPGNYTLHEVSAPTEDGYVRAEDVAFTVEESGEIQQVSMQDDHTKVEISKTDITGETEVEGAHLQILNQDGEVVEEWTSTNEPHLIEYLPVGEYTLHEESAPTESGYVRAEDVTFTVEETGEIQQVSMKDDHTKVEISKTDITGEQEIEGALLQILTPDGEVVEEWTSGNEPHFVEYLAPGDYVLHEESAPEGFLIAADVEFTVEESGEVQQVSMVDEVPMGQLVIKKTDAADGSALAGVGFTLTNQETGEVVAELTTGEDGTVTSDLLPIATYEDGKVAGDITYILRETKPLEGYVANEESYEITFSYQDAETKVIEVVQEITNEKVPDAPEEVKTGDNTMLIIPVFIGILAVIGIIVLIIRIRRSKR</sequence>
<feature type="domain" description="SpaA-like prealbumin fold" evidence="7">
    <location>
        <begin position="1024"/>
        <end position="1098"/>
    </location>
</feature>